<dbReference type="NCBIfam" id="TIGR04056">
    <property type="entry name" value="OMP_RagA_SusC"/>
    <property type="match status" value="1"/>
</dbReference>
<feature type="domain" description="TonB-dependent receptor plug" evidence="8">
    <location>
        <begin position="16"/>
        <end position="140"/>
    </location>
</feature>
<keyword evidence="5 7" id="KW-0472">Membrane</keyword>
<comment type="caution">
    <text evidence="9">The sequence shown here is derived from an EMBL/GenBank/DDBJ whole genome shotgun (WGS) entry which is preliminary data.</text>
</comment>
<reference evidence="10" key="1">
    <citation type="journal article" date="2019" name="Int. J. Syst. Evol. Microbiol.">
        <title>The Global Catalogue of Microorganisms (GCM) 10K type strain sequencing project: providing services to taxonomists for standard genome sequencing and annotation.</title>
        <authorList>
            <consortium name="The Broad Institute Genomics Platform"/>
            <consortium name="The Broad Institute Genome Sequencing Center for Infectious Disease"/>
            <person name="Wu L."/>
            <person name="Ma J."/>
        </authorList>
    </citation>
    <scope>NUCLEOTIDE SEQUENCE [LARGE SCALE GENOMIC DNA]</scope>
    <source>
        <strain evidence="10">JCM 17919</strain>
    </source>
</reference>
<gene>
    <name evidence="9" type="ORF">GCM10023184_29640</name>
</gene>
<comment type="subcellular location">
    <subcellularLocation>
        <location evidence="1 7">Cell outer membrane</location>
        <topology evidence="1 7">Multi-pass membrane protein</topology>
    </subcellularLocation>
</comment>
<dbReference type="PROSITE" id="PS52016">
    <property type="entry name" value="TONB_DEPENDENT_REC_3"/>
    <property type="match status" value="1"/>
</dbReference>
<dbReference type="InterPro" id="IPR012910">
    <property type="entry name" value="Plug_dom"/>
</dbReference>
<dbReference type="Gene3D" id="2.40.170.20">
    <property type="entry name" value="TonB-dependent receptor, beta-barrel domain"/>
    <property type="match status" value="1"/>
</dbReference>
<dbReference type="Gene3D" id="2.170.130.10">
    <property type="entry name" value="TonB-dependent receptor, plug domain"/>
    <property type="match status" value="1"/>
</dbReference>
<dbReference type="InterPro" id="IPR023997">
    <property type="entry name" value="TonB-dep_OMP_SusC/RagA_CS"/>
</dbReference>
<evidence type="ECO:0000256" key="5">
    <source>
        <dbReference type="ARBA" id="ARBA00023136"/>
    </source>
</evidence>
<evidence type="ECO:0000256" key="1">
    <source>
        <dbReference type="ARBA" id="ARBA00004571"/>
    </source>
</evidence>
<comment type="similarity">
    <text evidence="7">Belongs to the TonB-dependent receptor family.</text>
</comment>
<proteinExistence type="inferred from homology"/>
<dbReference type="InterPro" id="IPR039426">
    <property type="entry name" value="TonB-dep_rcpt-like"/>
</dbReference>
<evidence type="ECO:0000259" key="8">
    <source>
        <dbReference type="Pfam" id="PF07715"/>
    </source>
</evidence>
<protein>
    <submittedName>
        <fullName evidence="9">TonB-dependent receptor</fullName>
    </submittedName>
</protein>
<keyword evidence="3 7" id="KW-1134">Transmembrane beta strand</keyword>
<dbReference type="Proteomes" id="UP001501725">
    <property type="component" value="Unassembled WGS sequence"/>
</dbReference>
<keyword evidence="9" id="KW-0675">Receptor</keyword>
<evidence type="ECO:0000313" key="10">
    <source>
        <dbReference type="Proteomes" id="UP001501725"/>
    </source>
</evidence>
<dbReference type="InterPro" id="IPR037066">
    <property type="entry name" value="Plug_dom_sf"/>
</dbReference>
<keyword evidence="4 7" id="KW-0812">Transmembrane</keyword>
<evidence type="ECO:0000256" key="6">
    <source>
        <dbReference type="ARBA" id="ARBA00023237"/>
    </source>
</evidence>
<evidence type="ECO:0000256" key="4">
    <source>
        <dbReference type="ARBA" id="ARBA00022692"/>
    </source>
</evidence>
<dbReference type="InterPro" id="IPR036942">
    <property type="entry name" value="Beta-barrel_TonB_sf"/>
</dbReference>
<evidence type="ECO:0000256" key="7">
    <source>
        <dbReference type="PROSITE-ProRule" id="PRU01360"/>
    </source>
</evidence>
<dbReference type="EMBL" id="BAABGY010000008">
    <property type="protein sequence ID" value="GAA4335085.1"/>
    <property type="molecule type" value="Genomic_DNA"/>
</dbReference>
<name>A0ABP8H714_9BACT</name>
<dbReference type="SUPFAM" id="SSF56935">
    <property type="entry name" value="Porins"/>
    <property type="match status" value="1"/>
</dbReference>
<sequence>MLEDVVVVGFGTQSRRTLTGSVSRIRGDEVAQIASTNFQSALQGLAPGLSVANSSGMAGAPVRVRVRGTGSIFSSGDPLYIIDGVPVDAENSGLFANTGRGGAPPANPMSNIDPNDVESIEVLKDAAASAIYGARAANGVLLITTKKGKSGKTRINVNVSYGFNEATNKVDYLNGKEYMDLRAESIRNSLATGITFQGNLGGVPAIWLNGGYNQWFSNAVPPLNYDSSVAAQTAAQNINHFEDVFRKGKVITSSISAAGGNDRTQFFLSGNYQGEEGILHRNDFKRFSGRANVDHRINDRFKIGTQVSGSYSKNGVYPIGPLSQFAGGFNPGGFLNATNSVLPIFPKRNPNGTLFGVPQTVNNLVYLDENLYFNTVEQQRYLANIYGEYTITRGLTFRSEVGTDFVNQVNRLYMNPTITAGGTQGTLQGVADSRSRSSNTLNTNTYFTYKTGYKDHSFDVVAGSQYTGSTTRSSWIQGNLLPAAPTLNTTQVAGQISAQDRLDEFSYLSFFGRVNYNYKRKYLLGASVRRDGSSRFGANNRWANFPSLSAGWVLSEESFLRSSKAVSLLKLRASWGLTGNSNPGGVEPIAYGGYGIGGAFYGGAIGYPFRRVPALADNIRWERTEMIDLALDFGFFRNRINGSVNYYRRNTSDLILGAAPPPASGIVGGRNFANIASLRNDGIELNIGSKIIDGKNFKWQVDLNAAYNQNEVVSLGGLAPTAVAFGVNRTFVGMPLSTYWLPMYLGVDPQTGFEVYAGRMQKDGKEVLDANGYPVHDPNNRIVVDPFGRINGTTTNVNWEGISAPVNGKPGLPVWSGGLSNTLSYKGLSFAFLFTFNQGNWIYDEGARTQAFMLQTYRNVRREFVENRWQRPGDIASNPGVFFNPITQNQQSTRFLYRGDFIRLRNVRLSYNLPVTLTRRLRMDRVNFFVNATNLLLFTKFPGWDPEVVGTIGFQDFNNQPQNIAAGQTNSEPPQARNITFGLQLGF</sequence>
<evidence type="ECO:0000256" key="2">
    <source>
        <dbReference type="ARBA" id="ARBA00022448"/>
    </source>
</evidence>
<dbReference type="InterPro" id="IPR023996">
    <property type="entry name" value="TonB-dep_OMP_SusC/RagA"/>
</dbReference>
<keyword evidence="2 7" id="KW-0813">Transport</keyword>
<organism evidence="9 10">
    <name type="scientific">Flaviaesturariibacter amylovorans</name>
    <dbReference type="NCBI Taxonomy" id="1084520"/>
    <lineage>
        <taxon>Bacteria</taxon>
        <taxon>Pseudomonadati</taxon>
        <taxon>Bacteroidota</taxon>
        <taxon>Chitinophagia</taxon>
        <taxon>Chitinophagales</taxon>
        <taxon>Chitinophagaceae</taxon>
        <taxon>Flaviaestuariibacter</taxon>
    </lineage>
</organism>
<accession>A0ABP8H714</accession>
<dbReference type="Pfam" id="PF07715">
    <property type="entry name" value="Plug"/>
    <property type="match status" value="1"/>
</dbReference>
<evidence type="ECO:0000256" key="3">
    <source>
        <dbReference type="ARBA" id="ARBA00022452"/>
    </source>
</evidence>
<dbReference type="NCBIfam" id="TIGR04057">
    <property type="entry name" value="SusC_RagA_signa"/>
    <property type="match status" value="1"/>
</dbReference>
<keyword evidence="6 7" id="KW-0998">Cell outer membrane</keyword>
<evidence type="ECO:0000313" key="9">
    <source>
        <dbReference type="EMBL" id="GAA4335085.1"/>
    </source>
</evidence>
<keyword evidence="10" id="KW-1185">Reference proteome</keyword>